<evidence type="ECO:0000313" key="1">
    <source>
        <dbReference type="EMBL" id="GAH54204.1"/>
    </source>
</evidence>
<dbReference type="EMBL" id="BARU01022212">
    <property type="protein sequence ID" value="GAH54204.1"/>
    <property type="molecule type" value="Genomic_DNA"/>
</dbReference>
<reference evidence="1" key="1">
    <citation type="journal article" date="2014" name="Front. Microbiol.">
        <title>High frequency of phylogenetically diverse reductive dehalogenase-homologous genes in deep subseafloor sedimentary metagenomes.</title>
        <authorList>
            <person name="Kawai M."/>
            <person name="Futagami T."/>
            <person name="Toyoda A."/>
            <person name="Takaki Y."/>
            <person name="Nishi S."/>
            <person name="Hori S."/>
            <person name="Arai W."/>
            <person name="Tsubouchi T."/>
            <person name="Morono Y."/>
            <person name="Uchiyama I."/>
            <person name="Ito T."/>
            <person name="Fujiyama A."/>
            <person name="Inagaki F."/>
            <person name="Takami H."/>
        </authorList>
    </citation>
    <scope>NUCLEOTIDE SEQUENCE</scope>
    <source>
        <strain evidence="1">Expedition CK06-06</strain>
    </source>
</reference>
<sequence>LNEDGRIIRFLERLEDYTRSDIPEENIEPIIKVLMDIGDLFPEGDSGFFGTDTPMRILRICYQLSHRFDSYEKRFNIFKHAIEKAIKSLYTVVHEVGVLGQEHGKFGSKESPEPKDKLTVNVEQLERLEKLACDKIENWAEDGRLKKHERLPSILFSWKEWGKRDKINNFVNSTIKNDDGLIEFITGFLSKSTSHSMSDYVGKTHWRIHLKNVKEFVDLKEIEPRIRNISSSSDFKQLVDRKKLAINTFLDTIDGKIKDTF</sequence>
<protein>
    <submittedName>
        <fullName evidence="1">Uncharacterized protein</fullName>
    </submittedName>
</protein>
<proteinExistence type="predicted"/>
<name>X1HK33_9ZZZZ</name>
<accession>X1HK33</accession>
<gene>
    <name evidence="1" type="ORF">S03H2_36217</name>
</gene>
<comment type="caution">
    <text evidence="1">The sequence shown here is derived from an EMBL/GenBank/DDBJ whole genome shotgun (WGS) entry which is preliminary data.</text>
</comment>
<organism evidence="1">
    <name type="scientific">marine sediment metagenome</name>
    <dbReference type="NCBI Taxonomy" id="412755"/>
    <lineage>
        <taxon>unclassified sequences</taxon>
        <taxon>metagenomes</taxon>
        <taxon>ecological metagenomes</taxon>
    </lineage>
</organism>
<dbReference type="AlphaFoldDB" id="X1HK33"/>
<feature type="non-terminal residue" evidence="1">
    <location>
        <position position="1"/>
    </location>
</feature>